<gene>
    <name evidence="2" type="ORF">LC20004_05420</name>
</gene>
<evidence type="ECO:0000313" key="2">
    <source>
        <dbReference type="EMBL" id="ATO43379.1"/>
    </source>
</evidence>
<proteinExistence type="predicted"/>
<sequence length="158" mass="18219">MAQNILGPIIKQLRMQKHLTQRDLSQVTGFSQNTISNHENQNRSLDEEDISTYANALGTTPQRMFDLATTDESATDVEITEILKQLNDHQKQRVINFAKIQLAEQQNKITEIREKSMNLPDTLAAHADDPRRTYSDKELADINNYLDAWIDHEENKKK</sequence>
<feature type="domain" description="HTH cro/C1-type" evidence="1">
    <location>
        <begin position="10"/>
        <end position="64"/>
    </location>
</feature>
<dbReference type="InterPro" id="IPR010982">
    <property type="entry name" value="Lambda_DNA-bd_dom_sf"/>
</dbReference>
<dbReference type="GO" id="GO:0003677">
    <property type="term" value="F:DNA binding"/>
    <property type="evidence" value="ECO:0007669"/>
    <property type="project" value="InterPro"/>
</dbReference>
<protein>
    <recommendedName>
        <fullName evidence="1">HTH cro/C1-type domain-containing protein</fullName>
    </recommendedName>
</protein>
<dbReference type="SMART" id="SM00530">
    <property type="entry name" value="HTH_XRE"/>
    <property type="match status" value="1"/>
</dbReference>
<dbReference type="EMBL" id="CP017697">
    <property type="protein sequence ID" value="ATO43379.1"/>
    <property type="molecule type" value="Genomic_DNA"/>
</dbReference>
<reference evidence="2 3" key="1">
    <citation type="submission" date="2016-10" db="EMBL/GenBank/DDBJ databases">
        <title>The whole genome sequencing and assembly of L. cotyniformis subsp. torquens DSM 20004 strain.</title>
        <authorList>
            <person name="Park M.-K."/>
            <person name="Lee Y.-J."/>
            <person name="Yi H."/>
            <person name="Bahn Y.-S."/>
            <person name="Kim J.F."/>
            <person name="Lee D.-W."/>
        </authorList>
    </citation>
    <scope>NUCLEOTIDE SEQUENCE [LARGE SCALE GENOMIC DNA]</scope>
    <source>
        <strain evidence="2 3">DSM 20004</strain>
    </source>
</reference>
<dbReference type="Proteomes" id="UP000223559">
    <property type="component" value="Chromosome"/>
</dbReference>
<dbReference type="InterPro" id="IPR001387">
    <property type="entry name" value="Cro/C1-type_HTH"/>
</dbReference>
<dbReference type="OrthoDB" id="194368at2"/>
<evidence type="ECO:0000313" key="3">
    <source>
        <dbReference type="Proteomes" id="UP000223559"/>
    </source>
</evidence>
<organism evidence="2 3">
    <name type="scientific">Loigolactobacillus coryniformis subsp. torquens DSM 20004 = KCTC 3535</name>
    <dbReference type="NCBI Taxonomy" id="1423822"/>
    <lineage>
        <taxon>Bacteria</taxon>
        <taxon>Bacillati</taxon>
        <taxon>Bacillota</taxon>
        <taxon>Bacilli</taxon>
        <taxon>Lactobacillales</taxon>
        <taxon>Lactobacillaceae</taxon>
        <taxon>Loigolactobacillus</taxon>
    </lineage>
</organism>
<keyword evidence="3" id="KW-1185">Reference proteome</keyword>
<dbReference type="CDD" id="cd00093">
    <property type="entry name" value="HTH_XRE"/>
    <property type="match status" value="1"/>
</dbReference>
<evidence type="ECO:0000259" key="1">
    <source>
        <dbReference type="PROSITE" id="PS50943"/>
    </source>
</evidence>
<dbReference type="PROSITE" id="PS50943">
    <property type="entry name" value="HTH_CROC1"/>
    <property type="match status" value="1"/>
</dbReference>
<dbReference type="RefSeq" id="WP_010013006.1">
    <property type="nucleotide sequence ID" value="NZ_AEOS01000102.1"/>
</dbReference>
<dbReference type="Pfam" id="PF01381">
    <property type="entry name" value="HTH_3"/>
    <property type="match status" value="1"/>
</dbReference>
<dbReference type="AlphaFoldDB" id="A0A2D1KMM2"/>
<dbReference type="SUPFAM" id="SSF47413">
    <property type="entry name" value="lambda repressor-like DNA-binding domains"/>
    <property type="match status" value="1"/>
</dbReference>
<dbReference type="KEGG" id="lcy:LC20004_05420"/>
<dbReference type="Gene3D" id="1.10.260.40">
    <property type="entry name" value="lambda repressor-like DNA-binding domains"/>
    <property type="match status" value="1"/>
</dbReference>
<accession>A0A2D1KMM2</accession>
<name>A0A2D1KMM2_9LACO</name>